<comment type="caution">
    <text evidence="3">The sequence shown here is derived from an EMBL/GenBank/DDBJ whole genome shotgun (WGS) entry which is preliminary data.</text>
</comment>
<dbReference type="Proteomes" id="UP000759537">
    <property type="component" value="Unassembled WGS sequence"/>
</dbReference>
<dbReference type="OrthoDB" id="2238745at2759"/>
<dbReference type="InterPro" id="IPR011022">
    <property type="entry name" value="Arrestin_C-like"/>
</dbReference>
<evidence type="ECO:0000313" key="4">
    <source>
        <dbReference type="Proteomes" id="UP000759537"/>
    </source>
</evidence>
<feature type="domain" description="Arrestin C-terminal-like" evidence="2">
    <location>
        <begin position="125"/>
        <end position="312"/>
    </location>
</feature>
<gene>
    <name evidence="3" type="ORF">DFH94DRAFT_235670</name>
</gene>
<feature type="region of interest" description="Disordered" evidence="1">
    <location>
        <begin position="347"/>
        <end position="371"/>
    </location>
</feature>
<name>A0A9P5N2E5_9AGAM</name>
<evidence type="ECO:0000259" key="2">
    <source>
        <dbReference type="SMART" id="SM01017"/>
    </source>
</evidence>
<dbReference type="EMBL" id="WHVB01000003">
    <property type="protein sequence ID" value="KAF8484509.1"/>
    <property type="molecule type" value="Genomic_DNA"/>
</dbReference>
<keyword evidence="4" id="KW-1185">Reference proteome</keyword>
<dbReference type="AlphaFoldDB" id="A0A9P5N2E5"/>
<evidence type="ECO:0000313" key="3">
    <source>
        <dbReference type="EMBL" id="KAF8484509.1"/>
    </source>
</evidence>
<accession>A0A9P5N2E5</accession>
<proteinExistence type="predicted"/>
<reference evidence="3" key="2">
    <citation type="journal article" date="2020" name="Nat. Commun.">
        <title>Large-scale genome sequencing of mycorrhizal fungi provides insights into the early evolution of symbiotic traits.</title>
        <authorList>
            <person name="Miyauchi S."/>
            <person name="Kiss E."/>
            <person name="Kuo A."/>
            <person name="Drula E."/>
            <person name="Kohler A."/>
            <person name="Sanchez-Garcia M."/>
            <person name="Morin E."/>
            <person name="Andreopoulos B."/>
            <person name="Barry K.W."/>
            <person name="Bonito G."/>
            <person name="Buee M."/>
            <person name="Carver A."/>
            <person name="Chen C."/>
            <person name="Cichocki N."/>
            <person name="Clum A."/>
            <person name="Culley D."/>
            <person name="Crous P.W."/>
            <person name="Fauchery L."/>
            <person name="Girlanda M."/>
            <person name="Hayes R.D."/>
            <person name="Keri Z."/>
            <person name="LaButti K."/>
            <person name="Lipzen A."/>
            <person name="Lombard V."/>
            <person name="Magnuson J."/>
            <person name="Maillard F."/>
            <person name="Murat C."/>
            <person name="Nolan M."/>
            <person name="Ohm R.A."/>
            <person name="Pangilinan J."/>
            <person name="Pereira M.F."/>
            <person name="Perotto S."/>
            <person name="Peter M."/>
            <person name="Pfister S."/>
            <person name="Riley R."/>
            <person name="Sitrit Y."/>
            <person name="Stielow J.B."/>
            <person name="Szollosi G."/>
            <person name="Zifcakova L."/>
            <person name="Stursova M."/>
            <person name="Spatafora J.W."/>
            <person name="Tedersoo L."/>
            <person name="Vaario L.M."/>
            <person name="Yamada A."/>
            <person name="Yan M."/>
            <person name="Wang P."/>
            <person name="Xu J."/>
            <person name="Bruns T."/>
            <person name="Baldrian P."/>
            <person name="Vilgalys R."/>
            <person name="Dunand C."/>
            <person name="Henrissat B."/>
            <person name="Grigoriev I.V."/>
            <person name="Hibbett D."/>
            <person name="Nagy L.G."/>
            <person name="Martin F.M."/>
        </authorList>
    </citation>
    <scope>NUCLEOTIDE SEQUENCE</scope>
    <source>
        <strain evidence="3">Prilba</strain>
    </source>
</reference>
<protein>
    <recommendedName>
        <fullName evidence="2">Arrestin C-terminal-like domain-containing protein</fullName>
    </recommendedName>
</protein>
<dbReference type="SMART" id="SM01017">
    <property type="entry name" value="Arrestin_C"/>
    <property type="match status" value="1"/>
</dbReference>
<evidence type="ECO:0000256" key="1">
    <source>
        <dbReference type="SAM" id="MobiDB-lite"/>
    </source>
</evidence>
<organism evidence="3 4">
    <name type="scientific">Russula ochroleuca</name>
    <dbReference type="NCBI Taxonomy" id="152965"/>
    <lineage>
        <taxon>Eukaryota</taxon>
        <taxon>Fungi</taxon>
        <taxon>Dikarya</taxon>
        <taxon>Basidiomycota</taxon>
        <taxon>Agaricomycotina</taxon>
        <taxon>Agaricomycetes</taxon>
        <taxon>Russulales</taxon>
        <taxon>Russulaceae</taxon>
        <taxon>Russula</taxon>
    </lineage>
</organism>
<sequence>MMDITSYRPSLHLKQNLLYQFLPLSTSLVTPLREAGCVSEDAQARTTRSTMSSETDGWSLGKIPSHMPASLECDSGSVVWRLEAKVRRLGVFTPNITVTRDVHFVCLPADEDVDMTREIQIERPWDDQLQYLFNVSRKSFAIGASFDVKMVFTPLAKVQMYKLAVDIEERVDSYSRGLNLTHTANDTIPLMKLQNDGGRKPLLPLSSDDPLDYENSPLAALRPRGANSSEVASQLSGPGPWALRAKLLLPADCRLLHPTSRGRDCTIQVTHMLCFTMYLRRGDDSKVDPKTGKPKLVWTTVRMPVHILSCYSRAEYTTLPRYSETLDVSAMLTRDVPVCPCAAERKHREREGGHPQFEASRVLPVPPEEDPNGLIDRTLAYERLVSGHESVVGDAPPAYEAGPSAAHVTSISV</sequence>
<reference evidence="3" key="1">
    <citation type="submission" date="2019-10" db="EMBL/GenBank/DDBJ databases">
        <authorList>
            <consortium name="DOE Joint Genome Institute"/>
            <person name="Kuo A."/>
            <person name="Miyauchi S."/>
            <person name="Kiss E."/>
            <person name="Drula E."/>
            <person name="Kohler A."/>
            <person name="Sanchez-Garcia M."/>
            <person name="Andreopoulos B."/>
            <person name="Barry K.W."/>
            <person name="Bonito G."/>
            <person name="Buee M."/>
            <person name="Carver A."/>
            <person name="Chen C."/>
            <person name="Cichocki N."/>
            <person name="Clum A."/>
            <person name="Culley D."/>
            <person name="Crous P.W."/>
            <person name="Fauchery L."/>
            <person name="Girlanda M."/>
            <person name="Hayes R."/>
            <person name="Keri Z."/>
            <person name="LaButti K."/>
            <person name="Lipzen A."/>
            <person name="Lombard V."/>
            <person name="Magnuson J."/>
            <person name="Maillard F."/>
            <person name="Morin E."/>
            <person name="Murat C."/>
            <person name="Nolan M."/>
            <person name="Ohm R."/>
            <person name="Pangilinan J."/>
            <person name="Pereira M."/>
            <person name="Perotto S."/>
            <person name="Peter M."/>
            <person name="Riley R."/>
            <person name="Sitrit Y."/>
            <person name="Stielow B."/>
            <person name="Szollosi G."/>
            <person name="Zifcakova L."/>
            <person name="Stursova M."/>
            <person name="Spatafora J.W."/>
            <person name="Tedersoo L."/>
            <person name="Vaario L.-M."/>
            <person name="Yamada A."/>
            <person name="Yan M."/>
            <person name="Wang P."/>
            <person name="Xu J."/>
            <person name="Bruns T."/>
            <person name="Baldrian P."/>
            <person name="Vilgalys R."/>
            <person name="Henrissat B."/>
            <person name="Grigoriev I.V."/>
            <person name="Hibbett D."/>
            <person name="Nagy L.G."/>
            <person name="Martin F.M."/>
        </authorList>
    </citation>
    <scope>NUCLEOTIDE SEQUENCE</scope>
    <source>
        <strain evidence="3">Prilba</strain>
    </source>
</reference>